<dbReference type="SUPFAM" id="SSF46894">
    <property type="entry name" value="C-terminal effector domain of the bipartite response regulators"/>
    <property type="match status" value="1"/>
</dbReference>
<accession>A0A5C6FMJ3</accession>
<proteinExistence type="predicted"/>
<dbReference type="GO" id="GO:0006355">
    <property type="term" value="P:regulation of DNA-templated transcription"/>
    <property type="evidence" value="ECO:0007669"/>
    <property type="project" value="InterPro"/>
</dbReference>
<dbReference type="RefSeq" id="WP_146454726.1">
    <property type="nucleotide sequence ID" value="NZ_SJPW01000001.1"/>
</dbReference>
<dbReference type="GO" id="GO:0003677">
    <property type="term" value="F:DNA binding"/>
    <property type="evidence" value="ECO:0007669"/>
    <property type="project" value="InterPro"/>
</dbReference>
<dbReference type="OrthoDB" id="260983at2"/>
<dbReference type="InterPro" id="IPR016032">
    <property type="entry name" value="Sig_transdc_resp-reg_C-effctor"/>
</dbReference>
<evidence type="ECO:0000313" key="3">
    <source>
        <dbReference type="Proteomes" id="UP000318288"/>
    </source>
</evidence>
<evidence type="ECO:0000313" key="2">
    <source>
        <dbReference type="EMBL" id="TWU60722.1"/>
    </source>
</evidence>
<dbReference type="Gene3D" id="1.10.10.10">
    <property type="entry name" value="Winged helix-like DNA-binding domain superfamily/Winged helix DNA-binding domain"/>
    <property type="match status" value="1"/>
</dbReference>
<dbReference type="PROSITE" id="PS00622">
    <property type="entry name" value="HTH_LUXR_1"/>
    <property type="match status" value="1"/>
</dbReference>
<dbReference type="PRINTS" id="PR00038">
    <property type="entry name" value="HTHLUXR"/>
</dbReference>
<dbReference type="EMBL" id="SJPW01000001">
    <property type="protein sequence ID" value="TWU60722.1"/>
    <property type="molecule type" value="Genomic_DNA"/>
</dbReference>
<dbReference type="Proteomes" id="UP000318288">
    <property type="component" value="Unassembled WGS sequence"/>
</dbReference>
<comment type="caution">
    <text evidence="2">The sequence shown here is derived from an EMBL/GenBank/DDBJ whole genome shotgun (WGS) entry which is preliminary data.</text>
</comment>
<organism evidence="2 3">
    <name type="scientific">Rubripirellula tenax</name>
    <dbReference type="NCBI Taxonomy" id="2528015"/>
    <lineage>
        <taxon>Bacteria</taxon>
        <taxon>Pseudomonadati</taxon>
        <taxon>Planctomycetota</taxon>
        <taxon>Planctomycetia</taxon>
        <taxon>Pirellulales</taxon>
        <taxon>Pirellulaceae</taxon>
        <taxon>Rubripirellula</taxon>
    </lineage>
</organism>
<dbReference type="AlphaFoldDB" id="A0A5C6FMJ3"/>
<sequence>MKTYQSYGGFENITEFVADCRDLRNDIVESLQRDSSVSTILEGMADAVYIKSSDGTVLDSNQAYRSAFTPGISPTGRQGSAYLDEKIAAVSNASDQLIMSGADTLIFNHFGHDAAGKAISMRTFKASLLGLGQPRHCILGLTRIRFMETTDSHLRLMPLFGYWEIFSKLKIRDQKIAAAVARGEKTKHIADSLSVSEKTIENARNSILKKLQLDHPIDLIKLLVRLQDSGFGDFGV</sequence>
<dbReference type="InterPro" id="IPR036388">
    <property type="entry name" value="WH-like_DNA-bd_sf"/>
</dbReference>
<name>A0A5C6FMJ3_9BACT</name>
<evidence type="ECO:0000259" key="1">
    <source>
        <dbReference type="PROSITE" id="PS00622"/>
    </source>
</evidence>
<dbReference type="InterPro" id="IPR000792">
    <property type="entry name" value="Tscrpt_reg_LuxR_C"/>
</dbReference>
<dbReference type="Pfam" id="PF00196">
    <property type="entry name" value="GerE"/>
    <property type="match status" value="1"/>
</dbReference>
<protein>
    <submittedName>
        <fullName evidence="2">Bacterial regulatory protein, luxR family</fullName>
    </submittedName>
</protein>
<reference evidence="2 3" key="1">
    <citation type="submission" date="2019-02" db="EMBL/GenBank/DDBJ databases">
        <title>Deep-cultivation of Planctomycetes and their phenomic and genomic characterization uncovers novel biology.</title>
        <authorList>
            <person name="Wiegand S."/>
            <person name="Jogler M."/>
            <person name="Boedeker C."/>
            <person name="Pinto D."/>
            <person name="Vollmers J."/>
            <person name="Rivas-Marin E."/>
            <person name="Kohn T."/>
            <person name="Peeters S.H."/>
            <person name="Heuer A."/>
            <person name="Rast P."/>
            <person name="Oberbeckmann S."/>
            <person name="Bunk B."/>
            <person name="Jeske O."/>
            <person name="Meyerdierks A."/>
            <person name="Storesund J.E."/>
            <person name="Kallscheuer N."/>
            <person name="Luecker S."/>
            <person name="Lage O.M."/>
            <person name="Pohl T."/>
            <person name="Merkel B.J."/>
            <person name="Hornburger P."/>
            <person name="Mueller R.-W."/>
            <person name="Bruemmer F."/>
            <person name="Labrenz M."/>
            <person name="Spormann A.M."/>
            <person name="Op Den Camp H."/>
            <person name="Overmann J."/>
            <person name="Amann R."/>
            <person name="Jetten M.S.M."/>
            <person name="Mascher T."/>
            <person name="Medema M.H."/>
            <person name="Devos D.P."/>
            <person name="Kaster A.-K."/>
            <person name="Ovreas L."/>
            <person name="Rohde M."/>
            <person name="Galperin M.Y."/>
            <person name="Jogler C."/>
        </authorList>
    </citation>
    <scope>NUCLEOTIDE SEQUENCE [LARGE SCALE GENOMIC DNA]</scope>
    <source>
        <strain evidence="2 3">Poly51</strain>
    </source>
</reference>
<dbReference type="SMART" id="SM00421">
    <property type="entry name" value="HTH_LUXR"/>
    <property type="match status" value="1"/>
</dbReference>
<feature type="domain" description="HTH luxR-type" evidence="1">
    <location>
        <begin position="183"/>
        <end position="210"/>
    </location>
</feature>
<gene>
    <name evidence="2" type="ORF">Poly51_10030</name>
</gene>
<keyword evidence="3" id="KW-1185">Reference proteome</keyword>